<dbReference type="AlphaFoldDB" id="A0A2T1N9G2"/>
<evidence type="ECO:0000259" key="3">
    <source>
        <dbReference type="Pfam" id="PF18962"/>
    </source>
</evidence>
<dbReference type="EMBL" id="PXOQ01000009">
    <property type="protein sequence ID" value="PSG88498.1"/>
    <property type="molecule type" value="Genomic_DNA"/>
</dbReference>
<feature type="chain" id="PRO_5015730860" description="Secretion system C-terminal sorting domain-containing protein" evidence="2">
    <location>
        <begin position="22"/>
        <end position="468"/>
    </location>
</feature>
<gene>
    <name evidence="4" type="ORF">C7H52_09365</name>
</gene>
<dbReference type="Proteomes" id="UP000238426">
    <property type="component" value="Unassembled WGS sequence"/>
</dbReference>
<keyword evidence="1 2" id="KW-0732">Signal</keyword>
<dbReference type="OrthoDB" id="862563at2"/>
<keyword evidence="5" id="KW-1185">Reference proteome</keyword>
<comment type="caution">
    <text evidence="4">The sequence shown here is derived from an EMBL/GenBank/DDBJ whole genome shotgun (WGS) entry which is preliminary data.</text>
</comment>
<feature type="signal peptide" evidence="2">
    <location>
        <begin position="1"/>
        <end position="21"/>
    </location>
</feature>
<evidence type="ECO:0000256" key="2">
    <source>
        <dbReference type="SAM" id="SignalP"/>
    </source>
</evidence>
<protein>
    <recommendedName>
        <fullName evidence="3">Secretion system C-terminal sorting domain-containing protein</fullName>
    </recommendedName>
</protein>
<reference evidence="4 5" key="1">
    <citation type="submission" date="2018-03" db="EMBL/GenBank/DDBJ databases">
        <title>Mesoflavibacter sp. HG37 and Mesoflavibacter sp. HG96 sp.nov., two marine bacteria isolated from seawater of Western Pacific Ocean.</title>
        <authorList>
            <person name="Cheng H."/>
            <person name="Wu Y.-H."/>
            <person name="Guo L.-L."/>
            <person name="Xu X.-W."/>
        </authorList>
    </citation>
    <scope>NUCLEOTIDE SEQUENCE [LARGE SCALE GENOMIC DNA]</scope>
    <source>
        <strain evidence="4 5">KCTC 32269</strain>
    </source>
</reference>
<proteinExistence type="predicted"/>
<evidence type="ECO:0000313" key="5">
    <source>
        <dbReference type="Proteomes" id="UP000238426"/>
    </source>
</evidence>
<evidence type="ECO:0000256" key="1">
    <source>
        <dbReference type="ARBA" id="ARBA00022729"/>
    </source>
</evidence>
<accession>A0A2T1N9G2</accession>
<dbReference type="InterPro" id="IPR008979">
    <property type="entry name" value="Galactose-bd-like_sf"/>
</dbReference>
<name>A0A2T1N9G2_9FLAO</name>
<dbReference type="RefSeq" id="WP_106463637.1">
    <property type="nucleotide sequence ID" value="NZ_PXOQ01000009.1"/>
</dbReference>
<dbReference type="Pfam" id="PF18962">
    <property type="entry name" value="Por_Secre_tail"/>
    <property type="match status" value="1"/>
</dbReference>
<dbReference type="InterPro" id="IPR026444">
    <property type="entry name" value="Secre_tail"/>
</dbReference>
<sequence length="468" mass="49988">MRKITFLAAFLVAIFTINAQNAPLTNGTFDADISGWVGNNTTPVWNAAEGNPGGALEFQSTANNNRVNTNPNVAPYDGPGDYTLSFDVKGTSGTVIRPALFQGTGINGTDITIAADNTWESHTETFTGLTADQMNIRFFGRPNGVATPVTYFIDNVTWVKVPCAGQEVIAATDGAGTNVITAPQGCYNTGDMVEFTATPACANFTFNEWVVNGVPSGNMNPFNYTVGTVDATVTATFNPVTPAPDLNFDTDAELANWTANGNAIETVSGDDISIEITGGTPKITYNCALAPTTWNVNACRITYTNNTTNTVIRVKHTNAISGGDNYVNETITPNGTGTVVIPLNNTEFVDKVELTEILIRNAGNTDASNGIIVFDFIEFYNEPSLSVDSFDKTSGFTLYPNPANSELNFSNPSVISQVTVFDITGKQVIKSKQLTNGKLNISTLTTGVYLVKIVDQNNSSTTKKLVKE</sequence>
<dbReference type="NCBIfam" id="TIGR04183">
    <property type="entry name" value="Por_Secre_tail"/>
    <property type="match status" value="1"/>
</dbReference>
<dbReference type="Gene3D" id="2.60.120.260">
    <property type="entry name" value="Galactose-binding domain-like"/>
    <property type="match status" value="1"/>
</dbReference>
<feature type="domain" description="Secretion system C-terminal sorting" evidence="3">
    <location>
        <begin position="398"/>
        <end position="466"/>
    </location>
</feature>
<organism evidence="4 5">
    <name type="scientific">Aurantibacter aestuarii</name>
    <dbReference type="NCBI Taxonomy" id="1266046"/>
    <lineage>
        <taxon>Bacteria</taxon>
        <taxon>Pseudomonadati</taxon>
        <taxon>Bacteroidota</taxon>
        <taxon>Flavobacteriia</taxon>
        <taxon>Flavobacteriales</taxon>
        <taxon>Flavobacteriaceae</taxon>
        <taxon>Aurantibacter</taxon>
    </lineage>
</organism>
<evidence type="ECO:0000313" key="4">
    <source>
        <dbReference type="EMBL" id="PSG88498.1"/>
    </source>
</evidence>
<dbReference type="SUPFAM" id="SSF49785">
    <property type="entry name" value="Galactose-binding domain-like"/>
    <property type="match status" value="1"/>
</dbReference>